<dbReference type="EMBL" id="JBHTMB010000061">
    <property type="protein sequence ID" value="MFD1233421.1"/>
    <property type="molecule type" value="Genomic_DNA"/>
</dbReference>
<reference evidence="2" key="1">
    <citation type="journal article" date="2019" name="Int. J. Syst. Evol. Microbiol.">
        <title>The Global Catalogue of Microorganisms (GCM) 10K type strain sequencing project: providing services to taxonomists for standard genome sequencing and annotation.</title>
        <authorList>
            <consortium name="The Broad Institute Genomics Platform"/>
            <consortium name="The Broad Institute Genome Sequencing Center for Infectious Disease"/>
            <person name="Wu L."/>
            <person name="Ma J."/>
        </authorList>
    </citation>
    <scope>NUCLEOTIDE SEQUENCE [LARGE SCALE GENOMIC DNA]</scope>
    <source>
        <strain evidence="2">CCUG 49018</strain>
    </source>
</reference>
<gene>
    <name evidence="1" type="ORF">ACFQ34_09020</name>
</gene>
<protein>
    <submittedName>
        <fullName evidence="1">Uncharacterized protein</fullName>
    </submittedName>
</protein>
<dbReference type="RefSeq" id="WP_013673720.1">
    <property type="nucleotide sequence ID" value="NZ_BAABKS010000087.1"/>
</dbReference>
<accession>A0ABW3VEZ8</accession>
<evidence type="ECO:0000313" key="2">
    <source>
        <dbReference type="Proteomes" id="UP001597182"/>
    </source>
</evidence>
<keyword evidence="2" id="KW-1185">Reference proteome</keyword>
<proteinExistence type="predicted"/>
<comment type="caution">
    <text evidence="1">The sequence shown here is derived from an EMBL/GenBank/DDBJ whole genome shotgun (WGS) entry which is preliminary data.</text>
</comment>
<organism evidence="1 2">
    <name type="scientific">Pseudonocardia benzenivorans</name>
    <dbReference type="NCBI Taxonomy" id="228005"/>
    <lineage>
        <taxon>Bacteria</taxon>
        <taxon>Bacillati</taxon>
        <taxon>Actinomycetota</taxon>
        <taxon>Actinomycetes</taxon>
        <taxon>Pseudonocardiales</taxon>
        <taxon>Pseudonocardiaceae</taxon>
        <taxon>Pseudonocardia</taxon>
    </lineage>
</organism>
<dbReference type="Proteomes" id="UP001597182">
    <property type="component" value="Unassembled WGS sequence"/>
</dbReference>
<name>A0ABW3VEZ8_9PSEU</name>
<sequence length="516" mass="57971">MPSDHTYAELLDLNAWIRKNSDAFHWQCTARTVQESKLFPVNPYIAMSYLNAWYRYPSLFRTLEQTMTAEELGDRAREVSSASGIIQNGIIPQFYLGGRQILIDMGMLRPTDALDDVAYVLDFTKRLNLSYHRHHAHILPSDAGHRAQVLPERVVQVFHADAFGVKPGDRLHTAAGRFLAQLSQYAFLSHCECRLGINNSGPYKIGESGEMLVRDVVDLAEGDYPWLDGVAAEVAFNNYTMPVILKDTHFSIVDDWASFEATPSYSHDNVTAIGLYTSDYLSDGYVPVAMDNPATLADFLEHEREVLAKATSDLWNVMAGWTREQLVDSGLLVYYAVPKDLFHIAGIYDQSDWMLVEDRAQRFKPLMNDEYGRDLIAELVGYISLTSQQGNDYTMSKHSGAPGDMWSTIPYSVLADDEFTRGVGPIRSGSTSLPAKSSTWTTTEGRLTLDDANRRAAALRPLPAQEPYRFLDDRWIKDHPGDERAEELYRHTQRRSRLLAGKGAGLSGADIEVLRA</sequence>
<evidence type="ECO:0000313" key="1">
    <source>
        <dbReference type="EMBL" id="MFD1233421.1"/>
    </source>
</evidence>